<evidence type="ECO:0000313" key="10">
    <source>
        <dbReference type="Proteomes" id="UP001228905"/>
    </source>
</evidence>
<evidence type="ECO:0000259" key="7">
    <source>
        <dbReference type="Pfam" id="PF25944"/>
    </source>
</evidence>
<evidence type="ECO:0000259" key="6">
    <source>
        <dbReference type="Pfam" id="PF25917"/>
    </source>
</evidence>
<evidence type="ECO:0000256" key="4">
    <source>
        <dbReference type="ARBA" id="ARBA00023054"/>
    </source>
</evidence>
<dbReference type="Pfam" id="PF25967">
    <property type="entry name" value="RND-MFP_C"/>
    <property type="match status" value="1"/>
</dbReference>
<dbReference type="SUPFAM" id="SSF111369">
    <property type="entry name" value="HlyD-like secretion proteins"/>
    <property type="match status" value="1"/>
</dbReference>
<evidence type="ECO:0000313" key="9">
    <source>
        <dbReference type="EMBL" id="MDQ0466790.1"/>
    </source>
</evidence>
<accession>A0ABU0IXS0</accession>
<keyword evidence="5" id="KW-0732">Signal</keyword>
<feature type="domain" description="Multidrug resistance protein MdtA-like beta-barrel" evidence="7">
    <location>
        <begin position="218"/>
        <end position="304"/>
    </location>
</feature>
<dbReference type="Pfam" id="PF25944">
    <property type="entry name" value="Beta-barrel_RND"/>
    <property type="match status" value="1"/>
</dbReference>
<dbReference type="PANTHER" id="PTHR30469:SF33">
    <property type="entry name" value="SLR1207 PROTEIN"/>
    <property type="match status" value="1"/>
</dbReference>
<feature type="domain" description="Multidrug resistance protein MdtA-like C-terminal permuted SH3" evidence="8">
    <location>
        <begin position="313"/>
        <end position="368"/>
    </location>
</feature>
<keyword evidence="4" id="KW-0175">Coiled coil</keyword>
<evidence type="ECO:0000256" key="3">
    <source>
        <dbReference type="ARBA" id="ARBA00022448"/>
    </source>
</evidence>
<dbReference type="Gene3D" id="6.10.140.1990">
    <property type="match status" value="1"/>
</dbReference>
<dbReference type="InterPro" id="IPR058626">
    <property type="entry name" value="MdtA-like_b-barrel"/>
</dbReference>
<proteinExistence type="inferred from homology"/>
<gene>
    <name evidence="9" type="ORF">QO010_004586</name>
</gene>
<comment type="subcellular location">
    <subcellularLocation>
        <location evidence="1">Cell membrane</location>
    </subcellularLocation>
</comment>
<feature type="chain" id="PRO_5045999221" evidence="5">
    <location>
        <begin position="22"/>
        <end position="383"/>
    </location>
</feature>
<comment type="similarity">
    <text evidence="2">Belongs to the membrane fusion protein (MFP) (TC 8.A.1) family.</text>
</comment>
<comment type="caution">
    <text evidence="9">The sequence shown here is derived from an EMBL/GenBank/DDBJ whole genome shotgun (WGS) entry which is preliminary data.</text>
</comment>
<reference evidence="9 10" key="1">
    <citation type="submission" date="2023-07" db="EMBL/GenBank/DDBJ databases">
        <title>Genomic Encyclopedia of Type Strains, Phase IV (KMG-IV): sequencing the most valuable type-strain genomes for metagenomic binning, comparative biology and taxonomic classification.</title>
        <authorList>
            <person name="Goeker M."/>
        </authorList>
    </citation>
    <scope>NUCLEOTIDE SEQUENCE [LARGE SCALE GENOMIC DNA]</scope>
    <source>
        <strain evidence="9 10">DSM 18695</strain>
    </source>
</reference>
<dbReference type="InterPro" id="IPR006143">
    <property type="entry name" value="RND_pump_MFP"/>
</dbReference>
<organism evidence="9 10">
    <name type="scientific">Caulobacter ginsengisoli</name>
    <dbReference type="NCBI Taxonomy" id="400775"/>
    <lineage>
        <taxon>Bacteria</taxon>
        <taxon>Pseudomonadati</taxon>
        <taxon>Pseudomonadota</taxon>
        <taxon>Alphaproteobacteria</taxon>
        <taxon>Caulobacterales</taxon>
        <taxon>Caulobacteraceae</taxon>
        <taxon>Caulobacter</taxon>
    </lineage>
</organism>
<evidence type="ECO:0000256" key="1">
    <source>
        <dbReference type="ARBA" id="ARBA00004236"/>
    </source>
</evidence>
<dbReference type="InterPro" id="IPR058625">
    <property type="entry name" value="MdtA-like_BSH"/>
</dbReference>
<dbReference type="InterPro" id="IPR058627">
    <property type="entry name" value="MdtA-like_C"/>
</dbReference>
<dbReference type="Pfam" id="PF25917">
    <property type="entry name" value="BSH_RND"/>
    <property type="match status" value="1"/>
</dbReference>
<dbReference type="PANTHER" id="PTHR30469">
    <property type="entry name" value="MULTIDRUG RESISTANCE PROTEIN MDTA"/>
    <property type="match status" value="1"/>
</dbReference>
<evidence type="ECO:0000256" key="2">
    <source>
        <dbReference type="ARBA" id="ARBA00009477"/>
    </source>
</evidence>
<dbReference type="Gene3D" id="2.40.50.100">
    <property type="match status" value="1"/>
</dbReference>
<evidence type="ECO:0000259" key="8">
    <source>
        <dbReference type="Pfam" id="PF25967"/>
    </source>
</evidence>
<keyword evidence="10" id="KW-1185">Reference proteome</keyword>
<feature type="domain" description="Multidrug resistance protein MdtA-like barrel-sandwich hybrid" evidence="6">
    <location>
        <begin position="55"/>
        <end position="209"/>
    </location>
</feature>
<name>A0ABU0IXS0_9CAUL</name>
<sequence length="383" mass="40125">MNRTVARILLAGLLLVCAACGKGGQQAAGRYLTEPVAIGDVQNTVLSAGTLQPLEVVNVGAQATGQIQSLKVQLGDVVHKGQLLAVIDPAIQLNTLQNAQAALAAQEGRQAMDIATLRKAELDLSRSKSLMDQGYAAKAAYDQAAAQVAIARAAAATSAAVVRQSRIAVDKAKVDLGRTNIIAPIDGVVAAILVRQGQTVNAVQMAPTLLRLARMDVMTVRAQVSEADVINVRPGQPVWFTILGDADRRYYATLRSVEPAPESAGDLLTAPANTAIYYNALFDVPNTDGRLRSSMTAQVSIVLGEAKRVLTGPAGALGKRGADGLYRVKVLNPDGTTAERKVKVGVIDNARFQVLSGLKAGEKVVVGDAWNAKISGVPKPESK</sequence>
<dbReference type="Proteomes" id="UP001228905">
    <property type="component" value="Unassembled WGS sequence"/>
</dbReference>
<dbReference type="RefSeq" id="WP_307352944.1">
    <property type="nucleotide sequence ID" value="NZ_JAUSVS010000015.1"/>
</dbReference>
<dbReference type="Gene3D" id="2.40.30.170">
    <property type="match status" value="1"/>
</dbReference>
<keyword evidence="3" id="KW-0813">Transport</keyword>
<feature type="signal peptide" evidence="5">
    <location>
        <begin position="1"/>
        <end position="21"/>
    </location>
</feature>
<dbReference type="Gene3D" id="2.40.420.20">
    <property type="match status" value="1"/>
</dbReference>
<evidence type="ECO:0000256" key="5">
    <source>
        <dbReference type="SAM" id="SignalP"/>
    </source>
</evidence>
<dbReference type="NCBIfam" id="TIGR01730">
    <property type="entry name" value="RND_mfp"/>
    <property type="match status" value="1"/>
</dbReference>
<dbReference type="InterPro" id="IPR030190">
    <property type="entry name" value="MacA_alpha-hairpin_sf"/>
</dbReference>
<protein>
    <submittedName>
        <fullName evidence="9">Macrolide-specific efflux system membrane fusion protein</fullName>
    </submittedName>
</protein>
<dbReference type="EMBL" id="JAUSVS010000015">
    <property type="protein sequence ID" value="MDQ0466790.1"/>
    <property type="molecule type" value="Genomic_DNA"/>
</dbReference>